<dbReference type="EMBL" id="CAXAMM010003642">
    <property type="protein sequence ID" value="CAK9000744.1"/>
    <property type="molecule type" value="Genomic_DNA"/>
</dbReference>
<name>A0ABP0IH93_9DINO</name>
<keyword evidence="3" id="KW-1185">Reference proteome</keyword>
<proteinExistence type="predicted"/>
<reference evidence="2 3" key="1">
    <citation type="submission" date="2024-02" db="EMBL/GenBank/DDBJ databases">
        <authorList>
            <person name="Chen Y."/>
            <person name="Shah S."/>
            <person name="Dougan E. K."/>
            <person name="Thang M."/>
            <person name="Chan C."/>
        </authorList>
    </citation>
    <scope>NUCLEOTIDE SEQUENCE [LARGE SCALE GENOMIC DNA]</scope>
</reference>
<evidence type="ECO:0000313" key="2">
    <source>
        <dbReference type="EMBL" id="CAK9000744.1"/>
    </source>
</evidence>
<dbReference type="SUPFAM" id="SSF54001">
    <property type="entry name" value="Cysteine proteinases"/>
    <property type="match status" value="1"/>
</dbReference>
<accession>A0ABP0IH93</accession>
<dbReference type="SMART" id="SM00460">
    <property type="entry name" value="TGc"/>
    <property type="match status" value="1"/>
</dbReference>
<dbReference type="InterPro" id="IPR002931">
    <property type="entry name" value="Transglutaminase-like"/>
</dbReference>
<feature type="domain" description="Transglutaminase-like" evidence="1">
    <location>
        <begin position="389"/>
        <end position="451"/>
    </location>
</feature>
<sequence>MSSRRDAIVLVKKFAPGPLAAMPQQMINPLQPRRMRVVSLVLVFCGACVIVESGSPASADDAAVSKPTNDVVLRDDWYIVRMQEQRVGYSHVVETVRMVNDEPHYIVDSTFQMSLSRFGQRLKARMTLLTEEDAAGRLVRYTATSSNPPASQVTSTGVVQGEMLHITSHAGDSKTQKNSVGESVSFEVFEPQLGQVTTLTAKRLEDERREVWNGATKELTHVVMTQSLLPGLEEHLYLDEQMTPVVTSSSVLRMETFRVDRKEALKELPAADLDIAVETLIRVEPIERPHETKRVVYRVEVEGGWPADAVLEGGRQTLKRLDATTAELTVRRISPHDAAWGDESVQRLAKQGVGEARTPVERALALEKFVHSVIDEKNFSTAMATASEVARSREGDCTEHAVLLAALLRASGIPSRVAIGLVYIPNGPAFGGHMWTEAYLGSTWVPLDATLGRGGVGAAHIKLSDSRGGGVAEESSTIPNPYVRAVGLLRRWYGDESRWLVRWDERLQAGRFIEAERLEDESFRESLDRELGWVLRLGRKQDYIVSSVPRLHFQRDYEVCGVEGPLQVVVEFYVVELYGQGGRSTVVDGWTESVVEFE</sequence>
<dbReference type="Gene3D" id="3.10.620.30">
    <property type="match status" value="1"/>
</dbReference>
<protein>
    <submittedName>
        <fullName evidence="2">Transglutaminase-like superfamily protein</fullName>
    </submittedName>
</protein>
<dbReference type="Proteomes" id="UP001642464">
    <property type="component" value="Unassembled WGS sequence"/>
</dbReference>
<organism evidence="2 3">
    <name type="scientific">Durusdinium trenchii</name>
    <dbReference type="NCBI Taxonomy" id="1381693"/>
    <lineage>
        <taxon>Eukaryota</taxon>
        <taxon>Sar</taxon>
        <taxon>Alveolata</taxon>
        <taxon>Dinophyceae</taxon>
        <taxon>Suessiales</taxon>
        <taxon>Symbiodiniaceae</taxon>
        <taxon>Durusdinium</taxon>
    </lineage>
</organism>
<evidence type="ECO:0000313" key="3">
    <source>
        <dbReference type="Proteomes" id="UP001642464"/>
    </source>
</evidence>
<comment type="caution">
    <text evidence="2">The sequence shown here is derived from an EMBL/GenBank/DDBJ whole genome shotgun (WGS) entry which is preliminary data.</text>
</comment>
<dbReference type="PANTHER" id="PTHR33490:SF3">
    <property type="entry name" value="CONSERVED INTEGRAL MEMBRANE PROTEIN"/>
    <property type="match status" value="1"/>
</dbReference>
<gene>
    <name evidence="2" type="ORF">SCF082_LOCUS6629</name>
</gene>
<dbReference type="Pfam" id="PF01841">
    <property type="entry name" value="Transglut_core"/>
    <property type="match status" value="1"/>
</dbReference>
<dbReference type="InterPro" id="IPR038765">
    <property type="entry name" value="Papain-like_cys_pep_sf"/>
</dbReference>
<evidence type="ECO:0000259" key="1">
    <source>
        <dbReference type="SMART" id="SM00460"/>
    </source>
</evidence>
<dbReference type="PANTHER" id="PTHR33490">
    <property type="entry name" value="BLR5614 PROTEIN-RELATED"/>
    <property type="match status" value="1"/>
</dbReference>